<dbReference type="PANTHER" id="PTHR15071">
    <property type="entry name" value="MANNOSE-6-PHOSPHATE RECEPTOR FAMILY MEMBER"/>
    <property type="match status" value="1"/>
</dbReference>
<dbReference type="EMBL" id="CAJNOM010000219">
    <property type="protein sequence ID" value="CAF1246126.1"/>
    <property type="molecule type" value="Genomic_DNA"/>
</dbReference>
<keyword evidence="4" id="KW-0813">Transport</keyword>
<evidence type="ECO:0000256" key="4">
    <source>
        <dbReference type="ARBA" id="ARBA00022927"/>
    </source>
</evidence>
<gene>
    <name evidence="9" type="ORF">BJG266_LOCUS10539</name>
    <name evidence="10" type="ORF">QVE165_LOCUS28248</name>
</gene>
<dbReference type="GO" id="GO:0000139">
    <property type="term" value="C:Golgi membrane"/>
    <property type="evidence" value="ECO:0007669"/>
    <property type="project" value="UniProtKB-SubCell"/>
</dbReference>
<organism evidence="9 12">
    <name type="scientific">Adineta steineri</name>
    <dbReference type="NCBI Taxonomy" id="433720"/>
    <lineage>
        <taxon>Eukaryota</taxon>
        <taxon>Metazoa</taxon>
        <taxon>Spiralia</taxon>
        <taxon>Gnathifera</taxon>
        <taxon>Rotifera</taxon>
        <taxon>Eurotatoria</taxon>
        <taxon>Bdelloidea</taxon>
        <taxon>Adinetida</taxon>
        <taxon>Adinetidae</taxon>
        <taxon>Adineta</taxon>
    </lineage>
</organism>
<keyword evidence="4" id="KW-0653">Protein transport</keyword>
<comment type="subcellular location">
    <subcellularLocation>
        <location evidence="1">Preautophagosomal structure membrane</location>
        <topology evidence="1">Single-pass type I membrane protein</topology>
    </subcellularLocation>
</comment>
<dbReference type="Proteomes" id="UP000663832">
    <property type="component" value="Unassembled WGS sequence"/>
</dbReference>
<keyword evidence="6 7" id="KW-0472">Membrane</keyword>
<keyword evidence="5 7" id="KW-1133">Transmembrane helix</keyword>
<evidence type="ECO:0000256" key="7">
    <source>
        <dbReference type="SAM" id="Phobius"/>
    </source>
</evidence>
<feature type="transmembrane region" description="Helical" evidence="7">
    <location>
        <begin position="193"/>
        <end position="213"/>
    </location>
</feature>
<feature type="signal peptide" evidence="8">
    <location>
        <begin position="1"/>
        <end position="22"/>
    </location>
</feature>
<evidence type="ECO:0000256" key="1">
    <source>
        <dbReference type="ARBA" id="ARBA00004472"/>
    </source>
</evidence>
<name>A0A813ZPD8_9BILA</name>
<proteinExistence type="predicted"/>
<evidence type="ECO:0000313" key="9">
    <source>
        <dbReference type="EMBL" id="CAF0902274.1"/>
    </source>
</evidence>
<feature type="chain" id="PRO_5036223703" description="Autophagy-related protein 27" evidence="8">
    <location>
        <begin position="23"/>
        <end position="264"/>
    </location>
</feature>
<keyword evidence="3 8" id="KW-0732">Signal</keyword>
<evidence type="ECO:0000256" key="2">
    <source>
        <dbReference type="ARBA" id="ARBA00022692"/>
    </source>
</evidence>
<dbReference type="InterPro" id="IPR009011">
    <property type="entry name" value="Man6P_isomerase_rcpt-bd_dom_sf"/>
</dbReference>
<dbReference type="InterPro" id="IPR018939">
    <property type="entry name" value="Autophagy-rel_prot_27"/>
</dbReference>
<evidence type="ECO:0000313" key="10">
    <source>
        <dbReference type="EMBL" id="CAF1246126.1"/>
    </source>
</evidence>
<evidence type="ECO:0000313" key="12">
    <source>
        <dbReference type="Proteomes" id="UP000663877"/>
    </source>
</evidence>
<evidence type="ECO:0008006" key="13">
    <source>
        <dbReference type="Google" id="ProtNLM"/>
    </source>
</evidence>
<sequence>MINTRSLYFALLLTCFVHYTSGQHAICNSLEGYDTKALISAVQWQVKTDYACLGNPAADCTYYISFCQTAENCFHQYSACQNSTGASNMTIIGAYSTTIFHENESGPKGFYAVFPQGPRQNVSNTTICEPSLKIKFTCNLKTQWLVPVGDVTALAPEPDDVDVDDACLTTLTFDYPGACYQGKEPEKGMSGGAVFLLILFSVAVAYFLIGMAYNGFVKHKSGVNLIPQASFWIGLPIHIIEGFRTTLGVCTGSSTTTGTSYESV</sequence>
<keyword evidence="2 7" id="KW-0812">Transmembrane</keyword>
<protein>
    <recommendedName>
        <fullName evidence="13">Autophagy-related protein 27</fullName>
    </recommendedName>
</protein>
<reference evidence="9" key="1">
    <citation type="submission" date="2021-02" db="EMBL/GenBank/DDBJ databases">
        <authorList>
            <person name="Nowell W R."/>
        </authorList>
    </citation>
    <scope>NUCLEOTIDE SEQUENCE</scope>
</reference>
<accession>A0A813ZPD8</accession>
<comment type="caution">
    <text evidence="9">The sequence shown here is derived from an EMBL/GenBank/DDBJ whole genome shotgun (WGS) entry which is preliminary data.</text>
</comment>
<evidence type="ECO:0000256" key="3">
    <source>
        <dbReference type="ARBA" id="ARBA00022729"/>
    </source>
</evidence>
<keyword evidence="11" id="KW-1185">Reference proteome</keyword>
<dbReference type="PANTHER" id="PTHR15071:SF0">
    <property type="entry name" value="MANNOSE 6-PHOSPHATE RECEPTOR-LIKE PROTEIN 1"/>
    <property type="match status" value="1"/>
</dbReference>
<dbReference type="Pfam" id="PF09451">
    <property type="entry name" value="ATG27"/>
    <property type="match status" value="1"/>
</dbReference>
<dbReference type="GO" id="GO:0015031">
    <property type="term" value="P:protein transport"/>
    <property type="evidence" value="ECO:0007669"/>
    <property type="project" value="UniProtKB-KW"/>
</dbReference>
<evidence type="ECO:0000256" key="8">
    <source>
        <dbReference type="SAM" id="SignalP"/>
    </source>
</evidence>
<dbReference type="EMBL" id="CAJNOI010000037">
    <property type="protein sequence ID" value="CAF0902274.1"/>
    <property type="molecule type" value="Genomic_DNA"/>
</dbReference>
<evidence type="ECO:0000256" key="5">
    <source>
        <dbReference type="ARBA" id="ARBA00022989"/>
    </source>
</evidence>
<dbReference type="AlphaFoldDB" id="A0A813ZPD8"/>
<dbReference type="GO" id="GO:0034045">
    <property type="term" value="C:phagophore assembly site membrane"/>
    <property type="evidence" value="ECO:0007669"/>
    <property type="project" value="UniProtKB-SubCell"/>
</dbReference>
<dbReference type="Gene3D" id="2.70.130.10">
    <property type="entry name" value="Mannose-6-phosphate receptor binding domain"/>
    <property type="match status" value="1"/>
</dbReference>
<dbReference type="OrthoDB" id="29460at2759"/>
<dbReference type="Proteomes" id="UP000663877">
    <property type="component" value="Unassembled WGS sequence"/>
</dbReference>
<evidence type="ECO:0000313" key="11">
    <source>
        <dbReference type="Proteomes" id="UP000663832"/>
    </source>
</evidence>
<evidence type="ECO:0000256" key="6">
    <source>
        <dbReference type="ARBA" id="ARBA00023136"/>
    </source>
</evidence>